<evidence type="ECO:0000256" key="6">
    <source>
        <dbReference type="SAM" id="Phobius"/>
    </source>
</evidence>
<name>A0A9W9Z738_9CNID</name>
<comment type="subcellular location">
    <subcellularLocation>
        <location evidence="1">Membrane</location>
        <topology evidence="1">Multi-pass membrane protein</topology>
    </subcellularLocation>
</comment>
<dbReference type="Proteomes" id="UP001163046">
    <property type="component" value="Unassembled WGS sequence"/>
</dbReference>
<sequence length="421" mass="47265">MEATASRDSSSPNNETDFNASASSKKSYEFDDLPRLVGGFGRYQMMLYGFMCLMTIPIGLQQLVLVFYGASPSFQCAVPASTAAINNNSFCPVDECCANCTKYEFNGKFTSAVSEVSSISDHFGRKIAIFLSIAFLAGCGTVSAVADCLSMFVLFRVGAGAAAVGCLLSRFVYCMELSVTSNRTAAGWIPESPRWLLANNRLYEVHSLLMKYAAKNGVTVDAKHLKHVISEVRKADVRKDDTRKYGTLDLFRTPKLRKRIIICSFNWFVNALVYFGLTLNVKNLAGDMYVNFFILIIIELPSALLAWFCLQRFGRRIPYCAFMLIGGVAGMFGVSCTRQTGIPASDHNPGDDRQVLYLVHITYNLRHHRRAIPNSHQEHRHWSVIHDGPYWSNTGPHILYYWLTSPTSTKRCRWLYLECLE</sequence>
<evidence type="ECO:0000313" key="8">
    <source>
        <dbReference type="Proteomes" id="UP001163046"/>
    </source>
</evidence>
<dbReference type="PANTHER" id="PTHR24064">
    <property type="entry name" value="SOLUTE CARRIER FAMILY 22 MEMBER"/>
    <property type="match status" value="1"/>
</dbReference>
<feature type="transmembrane region" description="Helical" evidence="6">
    <location>
        <begin position="45"/>
        <end position="68"/>
    </location>
</feature>
<dbReference type="GO" id="GO:0022857">
    <property type="term" value="F:transmembrane transporter activity"/>
    <property type="evidence" value="ECO:0007669"/>
    <property type="project" value="InterPro"/>
</dbReference>
<feature type="transmembrane region" description="Helical" evidence="6">
    <location>
        <begin position="127"/>
        <end position="146"/>
    </location>
</feature>
<reference evidence="7" key="1">
    <citation type="submission" date="2023-01" db="EMBL/GenBank/DDBJ databases">
        <title>Genome assembly of the deep-sea coral Lophelia pertusa.</title>
        <authorList>
            <person name="Herrera S."/>
            <person name="Cordes E."/>
        </authorList>
    </citation>
    <scope>NUCLEOTIDE SEQUENCE</scope>
    <source>
        <strain evidence="7">USNM1676648</strain>
        <tissue evidence="7">Polyp</tissue>
    </source>
</reference>
<evidence type="ECO:0000256" key="3">
    <source>
        <dbReference type="ARBA" id="ARBA00022989"/>
    </source>
</evidence>
<accession>A0A9W9Z738</accession>
<comment type="caution">
    <text evidence="7">The sequence shown here is derived from an EMBL/GenBank/DDBJ whole genome shotgun (WGS) entry which is preliminary data.</text>
</comment>
<dbReference type="InterPro" id="IPR036259">
    <property type="entry name" value="MFS_trans_sf"/>
</dbReference>
<dbReference type="OrthoDB" id="5296287at2759"/>
<dbReference type="InterPro" id="IPR005828">
    <property type="entry name" value="MFS_sugar_transport-like"/>
</dbReference>
<evidence type="ECO:0000256" key="4">
    <source>
        <dbReference type="ARBA" id="ARBA00023136"/>
    </source>
</evidence>
<feature type="transmembrane region" description="Helical" evidence="6">
    <location>
        <begin position="317"/>
        <end position="335"/>
    </location>
</feature>
<evidence type="ECO:0000256" key="1">
    <source>
        <dbReference type="ARBA" id="ARBA00004141"/>
    </source>
</evidence>
<evidence type="ECO:0000256" key="5">
    <source>
        <dbReference type="SAM" id="MobiDB-lite"/>
    </source>
</evidence>
<keyword evidence="4 6" id="KW-0472">Membrane</keyword>
<protein>
    <recommendedName>
        <fullName evidence="9">Organic cation transporter protein</fullName>
    </recommendedName>
</protein>
<keyword evidence="8" id="KW-1185">Reference proteome</keyword>
<evidence type="ECO:0000256" key="2">
    <source>
        <dbReference type="ARBA" id="ARBA00022692"/>
    </source>
</evidence>
<dbReference type="GO" id="GO:0016020">
    <property type="term" value="C:membrane"/>
    <property type="evidence" value="ECO:0007669"/>
    <property type="project" value="UniProtKB-SubCell"/>
</dbReference>
<gene>
    <name evidence="7" type="ORF">OS493_036752</name>
</gene>
<dbReference type="Gene3D" id="1.20.1250.20">
    <property type="entry name" value="MFS general substrate transporter like domains"/>
    <property type="match status" value="2"/>
</dbReference>
<proteinExistence type="predicted"/>
<feature type="transmembrane region" description="Helical" evidence="6">
    <location>
        <begin position="152"/>
        <end position="173"/>
    </location>
</feature>
<feature type="transmembrane region" description="Helical" evidence="6">
    <location>
        <begin position="260"/>
        <end position="277"/>
    </location>
</feature>
<evidence type="ECO:0008006" key="9">
    <source>
        <dbReference type="Google" id="ProtNLM"/>
    </source>
</evidence>
<feature type="transmembrane region" description="Helical" evidence="6">
    <location>
        <begin position="289"/>
        <end position="310"/>
    </location>
</feature>
<dbReference type="AlphaFoldDB" id="A0A9W9Z738"/>
<feature type="region of interest" description="Disordered" evidence="5">
    <location>
        <begin position="1"/>
        <end position="20"/>
    </location>
</feature>
<dbReference type="EMBL" id="MU826413">
    <property type="protein sequence ID" value="KAJ7376146.1"/>
    <property type="molecule type" value="Genomic_DNA"/>
</dbReference>
<evidence type="ECO:0000313" key="7">
    <source>
        <dbReference type="EMBL" id="KAJ7376146.1"/>
    </source>
</evidence>
<keyword evidence="3 6" id="KW-1133">Transmembrane helix</keyword>
<keyword evidence="2 6" id="KW-0812">Transmembrane</keyword>
<organism evidence="7 8">
    <name type="scientific">Desmophyllum pertusum</name>
    <dbReference type="NCBI Taxonomy" id="174260"/>
    <lineage>
        <taxon>Eukaryota</taxon>
        <taxon>Metazoa</taxon>
        <taxon>Cnidaria</taxon>
        <taxon>Anthozoa</taxon>
        <taxon>Hexacorallia</taxon>
        <taxon>Scleractinia</taxon>
        <taxon>Caryophylliina</taxon>
        <taxon>Caryophylliidae</taxon>
        <taxon>Desmophyllum</taxon>
    </lineage>
</organism>
<dbReference type="SUPFAM" id="SSF103473">
    <property type="entry name" value="MFS general substrate transporter"/>
    <property type="match status" value="1"/>
</dbReference>
<dbReference type="Pfam" id="PF00083">
    <property type="entry name" value="Sugar_tr"/>
    <property type="match status" value="1"/>
</dbReference>